<evidence type="ECO:0000256" key="1">
    <source>
        <dbReference type="SAM" id="MobiDB-lite"/>
    </source>
</evidence>
<dbReference type="EMBL" id="CP069037">
    <property type="protein sequence ID" value="QRD03734.1"/>
    <property type="molecule type" value="Genomic_DNA"/>
</dbReference>
<feature type="region of interest" description="Disordered" evidence="1">
    <location>
        <begin position="1"/>
        <end position="22"/>
    </location>
</feature>
<dbReference type="Proteomes" id="UP000663193">
    <property type="component" value="Chromosome 15"/>
</dbReference>
<feature type="region of interest" description="Disordered" evidence="1">
    <location>
        <begin position="50"/>
        <end position="94"/>
    </location>
</feature>
<evidence type="ECO:0000313" key="2">
    <source>
        <dbReference type="EMBL" id="QRD03734.1"/>
    </source>
</evidence>
<feature type="compositionally biased region" description="Low complexity" evidence="1">
    <location>
        <begin position="81"/>
        <end position="94"/>
    </location>
</feature>
<keyword evidence="3" id="KW-1185">Reference proteome</keyword>
<dbReference type="AlphaFoldDB" id="A0A7U2FEE8"/>
<reference evidence="3" key="1">
    <citation type="journal article" date="2021" name="BMC Genomics">
        <title>Chromosome-level genome assembly and manually-curated proteome of model necrotroph Parastagonospora nodorum Sn15 reveals a genome-wide trove of candidate effector homologs, and redundancy of virulence-related functions within an accessory chromosome.</title>
        <authorList>
            <person name="Bertazzoni S."/>
            <person name="Jones D.A.B."/>
            <person name="Phan H.T."/>
            <person name="Tan K.-C."/>
            <person name="Hane J.K."/>
        </authorList>
    </citation>
    <scope>NUCLEOTIDE SEQUENCE [LARGE SCALE GENOMIC DNA]</scope>
    <source>
        <strain evidence="3">SN15 / ATCC MYA-4574 / FGSC 10173)</strain>
    </source>
</reference>
<evidence type="ECO:0000313" key="3">
    <source>
        <dbReference type="Proteomes" id="UP000663193"/>
    </source>
</evidence>
<sequence length="266" mass="30152">MGNFGFQTPPRVDSPQEYPNAPTHEHLLNYEQLVSPWNFDLSPAFSTIPSVDPFEPSNASTPIRHTQKDSLDTTSEEMQHPSTTLPRSRSPSPTPITLFTNPLYNIYQPSTWPIVYLPYHTTPGFSTPTHISEMLCHVHYKGAGALALHDLLVAEMQAAQTEEEKVRIEFSAYLSWPHNCTSDGWRVYSGMTEGEEQVWMEDVRRYYTNVELGVDEDGWGEVQVVVEDWGEQREVEGVEEILERFGLGEEGGRDDGMVGEMRDGEQ</sequence>
<gene>
    <name evidence="2" type="ORF">JI435_159770</name>
</gene>
<organism evidence="2 3">
    <name type="scientific">Phaeosphaeria nodorum (strain SN15 / ATCC MYA-4574 / FGSC 10173)</name>
    <name type="common">Glume blotch fungus</name>
    <name type="synonym">Parastagonospora nodorum</name>
    <dbReference type="NCBI Taxonomy" id="321614"/>
    <lineage>
        <taxon>Eukaryota</taxon>
        <taxon>Fungi</taxon>
        <taxon>Dikarya</taxon>
        <taxon>Ascomycota</taxon>
        <taxon>Pezizomycotina</taxon>
        <taxon>Dothideomycetes</taxon>
        <taxon>Pleosporomycetidae</taxon>
        <taxon>Pleosporales</taxon>
        <taxon>Pleosporineae</taxon>
        <taxon>Phaeosphaeriaceae</taxon>
        <taxon>Parastagonospora</taxon>
    </lineage>
</organism>
<dbReference type="VEuPathDB" id="FungiDB:JI435_159770"/>
<proteinExistence type="predicted"/>
<protein>
    <submittedName>
        <fullName evidence="2">Uncharacterized protein</fullName>
    </submittedName>
</protein>
<dbReference type="OrthoDB" id="3796112at2759"/>
<name>A0A7U2FEE8_PHANO</name>
<accession>A0A7U2FEE8</accession>